<name>A0A2I0IG77_PUNGR</name>
<comment type="caution">
    <text evidence="12">The sequence shown here is derived from an EMBL/GenBank/DDBJ whole genome shotgun (WGS) entry which is preliminary data.</text>
</comment>
<reference evidence="12 13" key="1">
    <citation type="submission" date="2017-11" db="EMBL/GenBank/DDBJ databases">
        <title>De-novo sequencing of pomegranate (Punica granatum L.) genome.</title>
        <authorList>
            <person name="Akparov Z."/>
            <person name="Amiraslanov A."/>
            <person name="Hajiyeva S."/>
            <person name="Abbasov M."/>
            <person name="Kaur K."/>
            <person name="Hamwieh A."/>
            <person name="Solovyev V."/>
            <person name="Salamov A."/>
            <person name="Braich B."/>
            <person name="Kosarev P."/>
            <person name="Mahmoud A."/>
            <person name="Hajiyev E."/>
            <person name="Babayeva S."/>
            <person name="Izzatullayeva V."/>
            <person name="Mammadov A."/>
            <person name="Mammadov A."/>
            <person name="Sharifova S."/>
            <person name="Ojaghi J."/>
            <person name="Eynullazada K."/>
            <person name="Bayramov B."/>
            <person name="Abdulazimova A."/>
            <person name="Shahmuradov I."/>
        </authorList>
    </citation>
    <scope>NUCLEOTIDE SEQUENCE [LARGE SCALE GENOMIC DNA]</scope>
    <source>
        <strain evidence="13">cv. AG2017</strain>
        <tissue evidence="12">Leaf</tissue>
    </source>
</reference>
<dbReference type="GO" id="GO:0007064">
    <property type="term" value="P:mitotic sister chromatid cohesion"/>
    <property type="evidence" value="ECO:0007669"/>
    <property type="project" value="TreeGrafter"/>
</dbReference>
<evidence type="ECO:0000256" key="4">
    <source>
        <dbReference type="ARBA" id="ARBA00022723"/>
    </source>
</evidence>
<evidence type="ECO:0000256" key="8">
    <source>
        <dbReference type="ARBA" id="ARBA00023306"/>
    </source>
</evidence>
<dbReference type="InterPro" id="IPR028005">
    <property type="entry name" value="AcTrfase_ESCO_Znf_dom"/>
</dbReference>
<keyword evidence="9" id="KW-0012">Acyltransferase</keyword>
<dbReference type="Proteomes" id="UP000233551">
    <property type="component" value="Unassembled WGS sequence"/>
</dbReference>
<feature type="domain" description="N-acetyltransferase ESCO acetyl-transferase" evidence="11">
    <location>
        <begin position="343"/>
        <end position="411"/>
    </location>
</feature>
<feature type="domain" description="N-acetyltransferase ESCO zinc-finger" evidence="10">
    <location>
        <begin position="153"/>
        <end position="192"/>
    </location>
</feature>
<evidence type="ECO:0000259" key="11">
    <source>
        <dbReference type="Pfam" id="PF13880"/>
    </source>
</evidence>
<keyword evidence="5" id="KW-0863">Zinc-finger</keyword>
<keyword evidence="7" id="KW-0539">Nucleus</keyword>
<dbReference type="GO" id="GO:0061733">
    <property type="term" value="F:protein-lysine-acetyltransferase activity"/>
    <property type="evidence" value="ECO:0007669"/>
    <property type="project" value="TreeGrafter"/>
</dbReference>
<evidence type="ECO:0000256" key="6">
    <source>
        <dbReference type="ARBA" id="ARBA00022833"/>
    </source>
</evidence>
<evidence type="ECO:0000313" key="12">
    <source>
        <dbReference type="EMBL" id="PKI42978.1"/>
    </source>
</evidence>
<keyword evidence="6" id="KW-0862">Zinc</keyword>
<dbReference type="Pfam" id="PF13880">
    <property type="entry name" value="Acetyltransf_13"/>
    <property type="match status" value="1"/>
</dbReference>
<dbReference type="GO" id="GO:0000785">
    <property type="term" value="C:chromatin"/>
    <property type="evidence" value="ECO:0007669"/>
    <property type="project" value="TreeGrafter"/>
</dbReference>
<organism evidence="12 13">
    <name type="scientific">Punica granatum</name>
    <name type="common">Pomegranate</name>
    <dbReference type="NCBI Taxonomy" id="22663"/>
    <lineage>
        <taxon>Eukaryota</taxon>
        <taxon>Viridiplantae</taxon>
        <taxon>Streptophyta</taxon>
        <taxon>Embryophyta</taxon>
        <taxon>Tracheophyta</taxon>
        <taxon>Spermatophyta</taxon>
        <taxon>Magnoliopsida</taxon>
        <taxon>eudicotyledons</taxon>
        <taxon>Gunneridae</taxon>
        <taxon>Pentapetalae</taxon>
        <taxon>rosids</taxon>
        <taxon>malvids</taxon>
        <taxon>Myrtales</taxon>
        <taxon>Lythraceae</taxon>
        <taxon>Punica</taxon>
    </lineage>
</organism>
<dbReference type="AlphaFoldDB" id="A0A2I0IG77"/>
<dbReference type="GO" id="GO:0008270">
    <property type="term" value="F:zinc ion binding"/>
    <property type="evidence" value="ECO:0007669"/>
    <property type="project" value="UniProtKB-KW"/>
</dbReference>
<evidence type="ECO:0000259" key="10">
    <source>
        <dbReference type="Pfam" id="PF13878"/>
    </source>
</evidence>
<evidence type="ECO:0000256" key="7">
    <source>
        <dbReference type="ARBA" id="ARBA00023242"/>
    </source>
</evidence>
<sequence length="414" mass="46047">MGSLVDDSGRTSAIADVILSMHKNANMRQTLSQFQQEIGSILQKILHLQVSLCTSALYQLEQAINQSKPSRMLLTDLSDFYELCSFFKRSSAQVDDGDGRLAIVDETEHAIDETCECRAPESNGTIEIDDGELGNRDLEEQAVNKKRKRSYAQVHLELGQSDFLLRGCSICGIKYTPGNALDEKSHARFHKNYTHGVPFKGWCEERLVGMPLVEGGRVIVVLDSDPRPRRNKVQEVVQMMENELGSGWIYHKLCKVYLFIESQRIAGCLVAEPIKEAFKVISRAVKGKPDSGIIKTVRKGAATLQFGNAIFQREAVRRSPPVAKNKVLDENLMGAIYCEDAAVPAVCGIRAIWVTPSNRRKRVATHLVDAARRSFCEGYELEHSQLAFSEPTSAGRALASSYLGSRPLLVYRAL</sequence>
<keyword evidence="3" id="KW-0808">Transferase</keyword>
<keyword evidence="13" id="KW-1185">Reference proteome</keyword>
<evidence type="ECO:0000256" key="3">
    <source>
        <dbReference type="ARBA" id="ARBA00022679"/>
    </source>
</evidence>
<evidence type="ECO:0000256" key="1">
    <source>
        <dbReference type="ARBA" id="ARBA00004123"/>
    </source>
</evidence>
<evidence type="ECO:0008006" key="14">
    <source>
        <dbReference type="Google" id="ProtNLM"/>
    </source>
</evidence>
<proteinExistence type="inferred from homology"/>
<dbReference type="GO" id="GO:0005634">
    <property type="term" value="C:nucleus"/>
    <property type="evidence" value="ECO:0007669"/>
    <property type="project" value="UniProtKB-SubCell"/>
</dbReference>
<accession>A0A2I0IG77</accession>
<keyword evidence="8" id="KW-0131">Cell cycle</keyword>
<evidence type="ECO:0000256" key="9">
    <source>
        <dbReference type="ARBA" id="ARBA00023315"/>
    </source>
</evidence>
<evidence type="ECO:0000313" key="13">
    <source>
        <dbReference type="Proteomes" id="UP000233551"/>
    </source>
</evidence>
<dbReference type="Pfam" id="PF13878">
    <property type="entry name" value="zf-C2H2_3"/>
    <property type="match status" value="1"/>
</dbReference>
<dbReference type="EMBL" id="PGOL01003125">
    <property type="protein sequence ID" value="PKI42978.1"/>
    <property type="molecule type" value="Genomic_DNA"/>
</dbReference>
<dbReference type="PANTHER" id="PTHR45884:SF2">
    <property type="entry name" value="N-ACETYLTRANSFERASE ECO"/>
    <property type="match status" value="1"/>
</dbReference>
<keyword evidence="4" id="KW-0479">Metal-binding</keyword>
<protein>
    <recommendedName>
        <fullName evidence="14">Protein CHROMOSOME TRANSMISSION FIDELITY 7</fullName>
    </recommendedName>
</protein>
<comment type="similarity">
    <text evidence="2">Belongs to the acetyltransferase family. ECO subfamily.</text>
</comment>
<evidence type="ECO:0000256" key="2">
    <source>
        <dbReference type="ARBA" id="ARBA00005816"/>
    </source>
</evidence>
<dbReference type="PANTHER" id="PTHR45884">
    <property type="entry name" value="N-ACETYLTRANSFERASE ECO"/>
    <property type="match status" value="1"/>
</dbReference>
<comment type="subcellular location">
    <subcellularLocation>
        <location evidence="1">Nucleus</location>
    </subcellularLocation>
</comment>
<dbReference type="InterPro" id="IPR028009">
    <property type="entry name" value="ESCO_Acetyltransf_dom"/>
</dbReference>
<gene>
    <name evidence="12" type="ORF">CRG98_036776</name>
</gene>
<dbReference type="STRING" id="22663.A0A2I0IG77"/>
<evidence type="ECO:0000256" key="5">
    <source>
        <dbReference type="ARBA" id="ARBA00022771"/>
    </source>
</evidence>